<dbReference type="SMART" id="SM00530">
    <property type="entry name" value="HTH_XRE"/>
    <property type="match status" value="1"/>
</dbReference>
<dbReference type="CDD" id="cd00093">
    <property type="entry name" value="HTH_XRE"/>
    <property type="match status" value="1"/>
</dbReference>
<feature type="domain" description="HTH cro/C1-type" evidence="3">
    <location>
        <begin position="26"/>
        <end position="82"/>
    </location>
</feature>
<accession>A0ABX0P0R3</accession>
<keyword evidence="2" id="KW-0472">Membrane</keyword>
<evidence type="ECO:0000313" key="4">
    <source>
        <dbReference type="EMBL" id="NHZ92415.1"/>
    </source>
</evidence>
<dbReference type="EMBL" id="WHJH01000045">
    <property type="protein sequence ID" value="NHZ92415.1"/>
    <property type="molecule type" value="Genomic_DNA"/>
</dbReference>
<dbReference type="Proteomes" id="UP000609726">
    <property type="component" value="Unassembled WGS sequence"/>
</dbReference>
<dbReference type="SUPFAM" id="SSF47413">
    <property type="entry name" value="lambda repressor-like DNA-binding domains"/>
    <property type="match status" value="1"/>
</dbReference>
<dbReference type="InterPro" id="IPR010982">
    <property type="entry name" value="Lambda_DNA-bd_dom_sf"/>
</dbReference>
<comment type="caution">
    <text evidence="4">The sequence shown here is derived from an EMBL/GenBank/DDBJ whole genome shotgun (WGS) entry which is preliminary data.</text>
</comment>
<feature type="transmembrane region" description="Helical" evidence="2">
    <location>
        <begin position="128"/>
        <end position="147"/>
    </location>
</feature>
<dbReference type="PANTHER" id="PTHR34475">
    <property type="match status" value="1"/>
</dbReference>
<evidence type="ECO:0000256" key="2">
    <source>
        <dbReference type="SAM" id="Phobius"/>
    </source>
</evidence>
<organism evidence="4 5">
    <name type="scientific">Massilia mucilaginosa</name>
    <dbReference type="NCBI Taxonomy" id="2609282"/>
    <lineage>
        <taxon>Bacteria</taxon>
        <taxon>Pseudomonadati</taxon>
        <taxon>Pseudomonadota</taxon>
        <taxon>Betaproteobacteria</taxon>
        <taxon>Burkholderiales</taxon>
        <taxon>Oxalobacteraceae</taxon>
        <taxon>Telluria group</taxon>
        <taxon>Massilia</taxon>
    </lineage>
</organism>
<reference evidence="4 5" key="1">
    <citation type="submission" date="2019-10" db="EMBL/GenBank/DDBJ databases">
        <title>Taxonomy of Antarctic Massilia spp.: description of Massilia rubra sp. nov., Massilia aquatica sp. nov., Massilia mucilaginosa sp. nov., Massilia frigida sp. nov. isolated from streams, lakes and regoliths.</title>
        <authorList>
            <person name="Holochova P."/>
            <person name="Sedlacek I."/>
            <person name="Kralova S."/>
            <person name="Maslanova I."/>
            <person name="Busse H.-J."/>
            <person name="Stankova E."/>
            <person name="Vrbovska V."/>
            <person name="Kovarovic V."/>
            <person name="Bartak M."/>
            <person name="Svec P."/>
            <person name="Pantucek R."/>
        </authorList>
    </citation>
    <scope>NUCLEOTIDE SEQUENCE [LARGE SCALE GENOMIC DNA]</scope>
    <source>
        <strain evidence="4 5">CCM 8733</strain>
    </source>
</reference>
<dbReference type="Gene3D" id="1.10.260.40">
    <property type="entry name" value="lambda repressor-like DNA-binding domains"/>
    <property type="match status" value="1"/>
</dbReference>
<gene>
    <name evidence="4" type="ORF">F2P45_25905</name>
</gene>
<proteinExistence type="predicted"/>
<keyword evidence="2" id="KW-1133">Transmembrane helix</keyword>
<keyword evidence="5" id="KW-1185">Reference proteome</keyword>
<dbReference type="InterPro" id="IPR050400">
    <property type="entry name" value="Bact_Cytoskel_RodZ"/>
</dbReference>
<sequence length="333" mass="33342">MSSEWAEQPAAGANANAANHGLPGKTLAAQREAMGWTVEQVADQLKMAVRQVTALEAGDYANLPGPAVVRGFVRAYAKVVKLDAAPLVAMISLDTPELTEPGSRSVRRDKPATFSEVRFPTNGKRSGLPLGLIGAAVLLIAAAAGAWQFGLVPSSLLGAASQGTPAAASGSQASVTVLPAPLVGDKPAGVAAPLETTLVKPDERKPVIAPAPPLVSVLPPAGSTPAATLATPVAGAAATVSGAGPAAGVAAPAAAPGSSPLVLNVREDSWVEVRRAKGAPLLSRLVKAGTVETLDITEPVTLIVGKPGGVSATLRGEAVNLPDNGRTAKVKLK</sequence>
<evidence type="ECO:0000256" key="1">
    <source>
        <dbReference type="SAM" id="MobiDB-lite"/>
    </source>
</evidence>
<dbReference type="Pfam" id="PF13413">
    <property type="entry name" value="HTH_25"/>
    <property type="match status" value="1"/>
</dbReference>
<feature type="compositionally biased region" description="Low complexity" evidence="1">
    <location>
        <begin position="10"/>
        <end position="19"/>
    </location>
</feature>
<feature type="region of interest" description="Disordered" evidence="1">
    <location>
        <begin position="1"/>
        <end position="22"/>
    </location>
</feature>
<evidence type="ECO:0000313" key="5">
    <source>
        <dbReference type="Proteomes" id="UP000609726"/>
    </source>
</evidence>
<keyword evidence="2" id="KW-0812">Transmembrane</keyword>
<protein>
    <submittedName>
        <fullName evidence="4">DUF4115 domain-containing protein</fullName>
    </submittedName>
</protein>
<dbReference type="RefSeq" id="WP_166881104.1">
    <property type="nucleotide sequence ID" value="NZ_WHJH01000045.1"/>
</dbReference>
<dbReference type="InterPro" id="IPR025194">
    <property type="entry name" value="RodZ-like_C"/>
</dbReference>
<dbReference type="InterPro" id="IPR001387">
    <property type="entry name" value="Cro/C1-type_HTH"/>
</dbReference>
<dbReference type="Pfam" id="PF13464">
    <property type="entry name" value="RodZ_C"/>
    <property type="match status" value="1"/>
</dbReference>
<name>A0ABX0P0R3_9BURK</name>
<dbReference type="PANTHER" id="PTHR34475:SF1">
    <property type="entry name" value="CYTOSKELETON PROTEIN RODZ"/>
    <property type="match status" value="1"/>
</dbReference>
<evidence type="ECO:0000259" key="3">
    <source>
        <dbReference type="SMART" id="SM00530"/>
    </source>
</evidence>